<evidence type="ECO:0000256" key="2">
    <source>
        <dbReference type="ARBA" id="ARBA00023136"/>
    </source>
</evidence>
<evidence type="ECO:0000313" key="6">
    <source>
        <dbReference type="Proteomes" id="UP001595548"/>
    </source>
</evidence>
<reference evidence="6" key="1">
    <citation type="journal article" date="2019" name="Int. J. Syst. Evol. Microbiol.">
        <title>The Global Catalogue of Microorganisms (GCM) 10K type strain sequencing project: providing services to taxonomists for standard genome sequencing and annotation.</title>
        <authorList>
            <consortium name="The Broad Institute Genomics Platform"/>
            <consortium name="The Broad Institute Genome Sequencing Center for Infectious Disease"/>
            <person name="Wu L."/>
            <person name="Ma J."/>
        </authorList>
    </citation>
    <scope>NUCLEOTIDE SEQUENCE [LARGE SCALE GENOMIC DNA]</scope>
    <source>
        <strain evidence="6">KCTC 52141</strain>
    </source>
</reference>
<dbReference type="Proteomes" id="UP001595548">
    <property type="component" value="Unassembled WGS sequence"/>
</dbReference>
<feature type="domain" description="Bacterial surface antigen (D15)" evidence="4">
    <location>
        <begin position="201"/>
        <end position="380"/>
    </location>
</feature>
<evidence type="ECO:0000256" key="1">
    <source>
        <dbReference type="ARBA" id="ARBA00004370"/>
    </source>
</evidence>
<dbReference type="Gene3D" id="2.40.160.50">
    <property type="entry name" value="membrane protein fhac: a member of the omp85/tpsb transporter family"/>
    <property type="match status" value="1"/>
</dbReference>
<evidence type="ECO:0000256" key="3">
    <source>
        <dbReference type="SAM" id="MobiDB-lite"/>
    </source>
</evidence>
<dbReference type="Pfam" id="PF01103">
    <property type="entry name" value="Omp85"/>
    <property type="match status" value="1"/>
</dbReference>
<sequence>MVLSLASSALAQAVEPGKVQEVPTLTDEVMESGTTPVRGNPASSMASWWPDDLILAPIPGRSPELGWKLALVGGYFIDIDKTQTDTPSSVVGAMGMTTENGSYAYGVGGNLHFWEDRLRVALAAGEINYNYRYWGVGNAAGDTGLSLDITQKSPLYYGSVLYEVWDNVYTGLGFLAGKADVRLRTERPLLANLPDPSITLDMAAVQLPLKYDSRDQPYFPRHGALLSATAAFYRQALGSDFDTDIVSLSANQYLAMADRDVLALRAYYRSAGREAPFFLLSSFGGKTDLRGYDVGRYRDKTMYALQAEYRWRVSKKWVLTGFTGVGEVAESAGDFFSEYLPAAGVGARFLLSQKHLVSLSADYSVGKNGSQFYFGVGEAF</sequence>
<organism evidence="5 6">
    <name type="scientific">Gilvimarinus japonicus</name>
    <dbReference type="NCBI Taxonomy" id="1796469"/>
    <lineage>
        <taxon>Bacteria</taxon>
        <taxon>Pseudomonadati</taxon>
        <taxon>Pseudomonadota</taxon>
        <taxon>Gammaproteobacteria</taxon>
        <taxon>Cellvibrionales</taxon>
        <taxon>Cellvibrionaceae</taxon>
        <taxon>Gilvimarinus</taxon>
    </lineage>
</organism>
<comment type="subcellular location">
    <subcellularLocation>
        <location evidence="1">Membrane</location>
    </subcellularLocation>
</comment>
<feature type="region of interest" description="Disordered" evidence="3">
    <location>
        <begin position="22"/>
        <end position="41"/>
    </location>
</feature>
<keyword evidence="6" id="KW-1185">Reference proteome</keyword>
<feature type="compositionally biased region" description="Polar residues" evidence="3">
    <location>
        <begin position="32"/>
        <end position="41"/>
    </location>
</feature>
<accession>A0ABV7HZ34</accession>
<dbReference type="EMBL" id="JBHRTL010000031">
    <property type="protein sequence ID" value="MFC3156937.1"/>
    <property type="molecule type" value="Genomic_DNA"/>
</dbReference>
<name>A0ABV7HZ34_9GAMM</name>
<evidence type="ECO:0000259" key="4">
    <source>
        <dbReference type="Pfam" id="PF01103"/>
    </source>
</evidence>
<protein>
    <submittedName>
        <fullName evidence="5">BamA/TamA family outer membrane protein</fullName>
    </submittedName>
</protein>
<keyword evidence="2" id="KW-0472">Membrane</keyword>
<evidence type="ECO:0000313" key="5">
    <source>
        <dbReference type="EMBL" id="MFC3156937.1"/>
    </source>
</evidence>
<dbReference type="InterPro" id="IPR000184">
    <property type="entry name" value="Bac_surfAg_D15"/>
</dbReference>
<gene>
    <name evidence="5" type="ORF">ACFOEB_17140</name>
</gene>
<proteinExistence type="predicted"/>
<comment type="caution">
    <text evidence="5">The sequence shown here is derived from an EMBL/GenBank/DDBJ whole genome shotgun (WGS) entry which is preliminary data.</text>
</comment>
<dbReference type="RefSeq" id="WP_382418430.1">
    <property type="nucleotide sequence ID" value="NZ_AP031500.1"/>
</dbReference>